<accession>A0A0G0T5I8</accession>
<evidence type="ECO:0000313" key="1">
    <source>
        <dbReference type="EMBL" id="KKR42400.1"/>
    </source>
</evidence>
<evidence type="ECO:0000313" key="2">
    <source>
        <dbReference type="Proteomes" id="UP000034881"/>
    </source>
</evidence>
<organism evidence="1 2">
    <name type="scientific">Candidatus Daviesbacteria bacterium GW2011_GWC2_40_12</name>
    <dbReference type="NCBI Taxonomy" id="1618431"/>
    <lineage>
        <taxon>Bacteria</taxon>
        <taxon>Candidatus Daviesiibacteriota</taxon>
    </lineage>
</organism>
<comment type="caution">
    <text evidence="1">The sequence shown here is derived from an EMBL/GenBank/DDBJ whole genome shotgun (WGS) entry which is preliminary data.</text>
</comment>
<reference evidence="1 2" key="1">
    <citation type="journal article" date="2015" name="Nature">
        <title>rRNA introns, odd ribosomes, and small enigmatic genomes across a large radiation of phyla.</title>
        <authorList>
            <person name="Brown C.T."/>
            <person name="Hug L.A."/>
            <person name="Thomas B.C."/>
            <person name="Sharon I."/>
            <person name="Castelle C.J."/>
            <person name="Singh A."/>
            <person name="Wilkins M.J."/>
            <person name="Williams K.H."/>
            <person name="Banfield J.F."/>
        </authorList>
    </citation>
    <scope>NUCLEOTIDE SEQUENCE [LARGE SCALE GENOMIC DNA]</scope>
</reference>
<dbReference type="Proteomes" id="UP000034881">
    <property type="component" value="Unassembled WGS sequence"/>
</dbReference>
<dbReference type="EMBL" id="LBYB01000002">
    <property type="protein sequence ID" value="KKR42400.1"/>
    <property type="molecule type" value="Genomic_DNA"/>
</dbReference>
<name>A0A0G0T5I8_9BACT</name>
<proteinExistence type="predicted"/>
<dbReference type="AlphaFoldDB" id="A0A0G0T5I8"/>
<sequence length="31" mass="3809">MNDRQFFDYFAKYQGRLRLLPVQNLKASIYL</sequence>
<gene>
    <name evidence="1" type="ORF">UT77_C0002G0053</name>
</gene>
<protein>
    <submittedName>
        <fullName evidence="1">Uncharacterized protein</fullName>
    </submittedName>
</protein>